<protein>
    <submittedName>
        <fullName evidence="3">Efflux transporter, RND family, MFP subunit</fullName>
    </submittedName>
</protein>
<gene>
    <name evidence="3" type="ORF">ThimaDRAFT_3747</name>
</gene>
<feature type="chain" id="PRO_5003387850" evidence="2">
    <location>
        <begin position="24"/>
        <end position="341"/>
    </location>
</feature>
<dbReference type="NCBIfam" id="TIGR01730">
    <property type="entry name" value="RND_mfp"/>
    <property type="match status" value="1"/>
</dbReference>
<dbReference type="PANTHER" id="PTHR30469">
    <property type="entry name" value="MULTIDRUG RESISTANCE PROTEIN MDTA"/>
    <property type="match status" value="1"/>
</dbReference>
<keyword evidence="4" id="KW-1185">Reference proteome</keyword>
<dbReference type="InterPro" id="IPR006143">
    <property type="entry name" value="RND_pump_MFP"/>
</dbReference>
<dbReference type="Proteomes" id="UP000005459">
    <property type="component" value="Unassembled WGS sequence"/>
</dbReference>
<proteinExistence type="inferred from homology"/>
<dbReference type="EMBL" id="AFWV01000013">
    <property type="protein sequence ID" value="EGV16918.1"/>
    <property type="molecule type" value="Genomic_DNA"/>
</dbReference>
<dbReference type="eggNOG" id="COG0845">
    <property type="taxonomic scope" value="Bacteria"/>
</dbReference>
<dbReference type="SUPFAM" id="SSF111369">
    <property type="entry name" value="HlyD-like secretion proteins"/>
    <property type="match status" value="1"/>
</dbReference>
<organism evidence="3 4">
    <name type="scientific">Thiocapsa marina 5811</name>
    <dbReference type="NCBI Taxonomy" id="768671"/>
    <lineage>
        <taxon>Bacteria</taxon>
        <taxon>Pseudomonadati</taxon>
        <taxon>Pseudomonadota</taxon>
        <taxon>Gammaproteobacteria</taxon>
        <taxon>Chromatiales</taxon>
        <taxon>Chromatiaceae</taxon>
        <taxon>Thiocapsa</taxon>
    </lineage>
</organism>
<feature type="signal peptide" evidence="2">
    <location>
        <begin position="1"/>
        <end position="23"/>
    </location>
</feature>
<dbReference type="RefSeq" id="WP_007194619.1">
    <property type="nucleotide sequence ID" value="NZ_AFWV01000013.1"/>
</dbReference>
<dbReference type="PATRIC" id="fig|768671.3.peg.3954"/>
<evidence type="ECO:0000256" key="1">
    <source>
        <dbReference type="ARBA" id="ARBA00009477"/>
    </source>
</evidence>
<dbReference type="Gene3D" id="1.10.287.470">
    <property type="entry name" value="Helix hairpin bin"/>
    <property type="match status" value="1"/>
</dbReference>
<dbReference type="STRING" id="768671.ThimaDRAFT_3747"/>
<dbReference type="Gene3D" id="2.40.30.170">
    <property type="match status" value="1"/>
</dbReference>
<evidence type="ECO:0000313" key="3">
    <source>
        <dbReference type="EMBL" id="EGV16918.1"/>
    </source>
</evidence>
<dbReference type="AlphaFoldDB" id="F9UFP4"/>
<dbReference type="Gene3D" id="2.40.50.100">
    <property type="match status" value="1"/>
</dbReference>
<evidence type="ECO:0000313" key="4">
    <source>
        <dbReference type="Proteomes" id="UP000005459"/>
    </source>
</evidence>
<accession>F9UFP4</accession>
<comment type="similarity">
    <text evidence="1">Belongs to the membrane fusion protein (MFP) (TC 8.A.1) family.</text>
</comment>
<dbReference type="GO" id="GO:1990281">
    <property type="term" value="C:efflux pump complex"/>
    <property type="evidence" value="ECO:0007669"/>
    <property type="project" value="TreeGrafter"/>
</dbReference>
<reference evidence="3 4" key="1">
    <citation type="submission" date="2011-06" db="EMBL/GenBank/DDBJ databases">
        <title>The draft genome of Thiocapsa marina 5811.</title>
        <authorList>
            <consortium name="US DOE Joint Genome Institute (JGI-PGF)"/>
            <person name="Lucas S."/>
            <person name="Han J."/>
            <person name="Cheng J.-F."/>
            <person name="Goodwin L."/>
            <person name="Pitluck S."/>
            <person name="Peters L."/>
            <person name="Land M.L."/>
            <person name="Hauser L."/>
            <person name="Vogl K."/>
            <person name="Liu Z."/>
            <person name="Imhoff J."/>
            <person name="Thiel V."/>
            <person name="Frigaard N.-U."/>
            <person name="Bryant D."/>
            <person name="Woyke T.J."/>
        </authorList>
    </citation>
    <scope>NUCLEOTIDE SEQUENCE [LARGE SCALE GENOMIC DNA]</scope>
    <source>
        <strain evidence="3 4">5811</strain>
    </source>
</reference>
<sequence length="341" mass="37213">MSFLRLTASAAWLSIAVFEGVAAADAPEPALVTAVPAMREVALVGFTRALAEAPLVAETDGRVQALFADIGDRIDESGRFVQLDTTFLQLDLEEIDVQEERLRSQIEYDQREVTRFRELVRQNSASASQLDTLEQSLRDNSHALRALDVKRRMLEERLARATISAPVGWSVTARSVELGQWVRGGETVGRAADFSTLLVPFALTPEQFSALEQTRSDLALEVLDVGDTADDAVRARIHRVNPGFDPETRKIAVELALTEALEPARGGLRVRLRLRLPEATGAVSLPPSALDSSYEESWVIRESGERVSALTLGPDALNPDLIRVTAPGLKPGDRVRVGGSR</sequence>
<evidence type="ECO:0000256" key="2">
    <source>
        <dbReference type="SAM" id="SignalP"/>
    </source>
</evidence>
<name>F9UFP4_9GAMM</name>
<dbReference type="OrthoDB" id="9806939at2"/>
<dbReference type="GO" id="GO:0015562">
    <property type="term" value="F:efflux transmembrane transporter activity"/>
    <property type="evidence" value="ECO:0007669"/>
    <property type="project" value="TreeGrafter"/>
</dbReference>
<keyword evidence="2" id="KW-0732">Signal</keyword>